<dbReference type="Proteomes" id="UP000746471">
    <property type="component" value="Unassembled WGS sequence"/>
</dbReference>
<dbReference type="RefSeq" id="WP_213238412.1">
    <property type="nucleotide sequence ID" value="NZ_JAHBCL010000045.1"/>
</dbReference>
<reference evidence="2 3" key="1">
    <citation type="submission" date="2021-05" db="EMBL/GenBank/DDBJ databases">
        <title>Fusibacter ferrireducens sp. nov., an anaerobic, sulfur- and Fe-reducing bacterium isolated from the mangrove sediment.</title>
        <authorList>
            <person name="Qiu D."/>
        </authorList>
    </citation>
    <scope>NUCLEOTIDE SEQUENCE [LARGE SCALE GENOMIC DNA]</scope>
    <source>
        <strain evidence="2 3">DSM 12116</strain>
    </source>
</reference>
<dbReference type="InterPro" id="IPR007374">
    <property type="entry name" value="ASCH_domain"/>
</dbReference>
<comment type="caution">
    <text evidence="2">The sequence shown here is derived from an EMBL/GenBank/DDBJ whole genome shotgun (WGS) entry which is preliminary data.</text>
</comment>
<sequence>MKVLLSIKPEFVKKIISGEKLYEYRKSIFKKDVDAVVIYSTKPVGMLIGEFSIKQILNTSPEELWNITNENSGISKAFFMDYFKDRENAYALEISEFIEYKKGINPKEIDKNFIAPQSFKYVDDNWLNYQN</sequence>
<organism evidence="2 3">
    <name type="scientific">Fusibacter paucivorans</name>
    <dbReference type="NCBI Taxonomy" id="76009"/>
    <lineage>
        <taxon>Bacteria</taxon>
        <taxon>Bacillati</taxon>
        <taxon>Bacillota</taxon>
        <taxon>Clostridia</taxon>
        <taxon>Eubacteriales</taxon>
        <taxon>Eubacteriales Family XII. Incertae Sedis</taxon>
        <taxon>Fusibacter</taxon>
    </lineage>
</organism>
<dbReference type="SUPFAM" id="SSF88697">
    <property type="entry name" value="PUA domain-like"/>
    <property type="match status" value="1"/>
</dbReference>
<dbReference type="Gene3D" id="2.30.130.30">
    <property type="entry name" value="Hypothetical protein"/>
    <property type="match status" value="1"/>
</dbReference>
<gene>
    <name evidence="2" type="ORF">KHM83_17945</name>
</gene>
<feature type="domain" description="ASCH" evidence="1">
    <location>
        <begin position="5"/>
        <end position="92"/>
    </location>
</feature>
<evidence type="ECO:0000313" key="3">
    <source>
        <dbReference type="Proteomes" id="UP000746471"/>
    </source>
</evidence>
<accession>A0ABS5PTQ3</accession>
<name>A0ABS5PTQ3_9FIRM</name>
<protein>
    <submittedName>
        <fullName evidence="2">ASCH domain-containing protein</fullName>
    </submittedName>
</protein>
<keyword evidence="3" id="KW-1185">Reference proteome</keyword>
<dbReference type="Pfam" id="PF04266">
    <property type="entry name" value="ASCH"/>
    <property type="match status" value="1"/>
</dbReference>
<evidence type="ECO:0000313" key="2">
    <source>
        <dbReference type="EMBL" id="MBS7528554.1"/>
    </source>
</evidence>
<evidence type="ECO:0000259" key="1">
    <source>
        <dbReference type="Pfam" id="PF04266"/>
    </source>
</evidence>
<dbReference type="InterPro" id="IPR015947">
    <property type="entry name" value="PUA-like_sf"/>
</dbReference>
<proteinExistence type="predicted"/>
<dbReference type="EMBL" id="JAHBCL010000045">
    <property type="protein sequence ID" value="MBS7528554.1"/>
    <property type="molecule type" value="Genomic_DNA"/>
</dbReference>